<feature type="domain" description="DUF218" evidence="2">
    <location>
        <begin position="60"/>
        <end position="173"/>
    </location>
</feature>
<dbReference type="InterPro" id="IPR003848">
    <property type="entry name" value="DUF218"/>
</dbReference>
<protein>
    <submittedName>
        <fullName evidence="3">YdcF family protein</fullName>
    </submittedName>
</protein>
<evidence type="ECO:0000259" key="2">
    <source>
        <dbReference type="Pfam" id="PF02698"/>
    </source>
</evidence>
<feature type="transmembrane region" description="Helical" evidence="1">
    <location>
        <begin position="28"/>
        <end position="52"/>
    </location>
</feature>
<sequence>MNRPVRFTYQQPHRAAVHQFAFRSARRLLPFIIAILGVILGGWLLIIMLSLYSASQTKVDAYFVLGGSISREIYVAQQVKKDPGIPVLISQGSKDPCILLIFQRENASIEQVWLEKCAKSTFSNFYFGIPILRSWGVRKIKLITSASHLPRAQWLAQILCGAHGIWVETEIVPEQGIPANRESFLKTGLDVTRSLVWAVLSQVIQPKCNQVTRLADVDIEQWREQGFKCEHQGNVK</sequence>
<accession>A0ABV0JPM7</accession>
<dbReference type="Pfam" id="PF02698">
    <property type="entry name" value="DUF218"/>
    <property type="match status" value="1"/>
</dbReference>
<dbReference type="Proteomes" id="UP001442494">
    <property type="component" value="Unassembled WGS sequence"/>
</dbReference>
<dbReference type="CDD" id="cd06259">
    <property type="entry name" value="YdcF-like"/>
    <property type="match status" value="1"/>
</dbReference>
<gene>
    <name evidence="3" type="ORF">NDI37_12830</name>
</gene>
<proteinExistence type="predicted"/>
<evidence type="ECO:0000313" key="4">
    <source>
        <dbReference type="Proteomes" id="UP001442494"/>
    </source>
</evidence>
<dbReference type="RefSeq" id="WP_199295338.1">
    <property type="nucleotide sequence ID" value="NZ_JAMPKK010000025.1"/>
</dbReference>
<organism evidence="3 4">
    <name type="scientific">Funiculus sociatus GB2-A5</name>
    <dbReference type="NCBI Taxonomy" id="2933946"/>
    <lineage>
        <taxon>Bacteria</taxon>
        <taxon>Bacillati</taxon>
        <taxon>Cyanobacteriota</taxon>
        <taxon>Cyanophyceae</taxon>
        <taxon>Coleofasciculales</taxon>
        <taxon>Coleofasciculaceae</taxon>
        <taxon>Funiculus</taxon>
    </lineage>
</organism>
<name>A0ABV0JPM7_9CYAN</name>
<comment type="caution">
    <text evidence="3">The sequence shown here is derived from an EMBL/GenBank/DDBJ whole genome shotgun (WGS) entry which is preliminary data.</text>
</comment>
<keyword evidence="4" id="KW-1185">Reference proteome</keyword>
<keyword evidence="1" id="KW-0812">Transmembrane</keyword>
<keyword evidence="1" id="KW-0472">Membrane</keyword>
<reference evidence="3 4" key="1">
    <citation type="submission" date="2022-04" db="EMBL/GenBank/DDBJ databases">
        <title>Positive selection, recombination, and allopatry shape intraspecific diversity of widespread and dominant cyanobacteria.</title>
        <authorList>
            <person name="Wei J."/>
            <person name="Shu W."/>
            <person name="Hu C."/>
        </authorList>
    </citation>
    <scope>NUCLEOTIDE SEQUENCE [LARGE SCALE GENOMIC DNA]</scope>
    <source>
        <strain evidence="3 4">GB2-A5</strain>
    </source>
</reference>
<dbReference type="EMBL" id="JAMPKK010000025">
    <property type="protein sequence ID" value="MEP0865352.1"/>
    <property type="molecule type" value="Genomic_DNA"/>
</dbReference>
<evidence type="ECO:0000256" key="1">
    <source>
        <dbReference type="SAM" id="Phobius"/>
    </source>
</evidence>
<keyword evidence="1" id="KW-1133">Transmembrane helix</keyword>
<evidence type="ECO:0000313" key="3">
    <source>
        <dbReference type="EMBL" id="MEP0865352.1"/>
    </source>
</evidence>